<gene>
    <name evidence="9" type="ORF">MB27_00835</name>
</gene>
<dbReference type="CDD" id="cd14014">
    <property type="entry name" value="STKc_PknB_like"/>
    <property type="match status" value="1"/>
</dbReference>
<feature type="compositionally biased region" description="Low complexity" evidence="7">
    <location>
        <begin position="377"/>
        <end position="391"/>
    </location>
</feature>
<name>A0A0A6XGI1_ACTUT</name>
<keyword evidence="6" id="KW-0067">ATP-binding</keyword>
<evidence type="ECO:0000256" key="6">
    <source>
        <dbReference type="ARBA" id="ARBA00022840"/>
    </source>
</evidence>
<evidence type="ECO:0000256" key="1">
    <source>
        <dbReference type="ARBA" id="ARBA00012513"/>
    </source>
</evidence>
<dbReference type="Pfam" id="PF00069">
    <property type="entry name" value="Pkinase"/>
    <property type="match status" value="1"/>
</dbReference>
<dbReference type="STRING" id="1869.MB27_00835"/>
<dbReference type="EMBL" id="JRTT01000001">
    <property type="protein sequence ID" value="KHD79202.1"/>
    <property type="molecule type" value="Genomic_DNA"/>
</dbReference>
<dbReference type="SMART" id="SM00220">
    <property type="entry name" value="S_TKc"/>
    <property type="match status" value="1"/>
</dbReference>
<protein>
    <recommendedName>
        <fullName evidence="1">non-specific serine/threonine protein kinase</fullName>
        <ecNumber evidence="1">2.7.11.1</ecNumber>
    </recommendedName>
</protein>
<evidence type="ECO:0000259" key="8">
    <source>
        <dbReference type="PROSITE" id="PS50011"/>
    </source>
</evidence>
<dbReference type="AlphaFoldDB" id="A0A0A6XGI1"/>
<accession>A0A0A6XGI1</accession>
<proteinExistence type="predicted"/>
<keyword evidence="5" id="KW-0418">Kinase</keyword>
<dbReference type="Gene3D" id="1.10.510.10">
    <property type="entry name" value="Transferase(Phosphotransferase) domain 1"/>
    <property type="match status" value="1"/>
</dbReference>
<dbReference type="InterPro" id="IPR000719">
    <property type="entry name" value="Prot_kinase_dom"/>
</dbReference>
<evidence type="ECO:0000256" key="7">
    <source>
        <dbReference type="SAM" id="MobiDB-lite"/>
    </source>
</evidence>
<keyword evidence="3" id="KW-0808">Transferase</keyword>
<reference evidence="9 10" key="1">
    <citation type="submission" date="2014-10" db="EMBL/GenBank/DDBJ databases">
        <title>Draft genome sequence of Actinoplanes utahensis NRRL 12052.</title>
        <authorList>
            <person name="Velasco-Bucheli B."/>
            <person name="del Cerro C."/>
            <person name="Hormigo D."/>
            <person name="Garcia J.L."/>
            <person name="Acebal C."/>
            <person name="Arroyo M."/>
            <person name="de la Mata I."/>
        </authorList>
    </citation>
    <scope>NUCLEOTIDE SEQUENCE [LARGE SCALE GENOMIC DNA]</scope>
    <source>
        <strain evidence="9 10">NRRL 12052</strain>
    </source>
</reference>
<dbReference type="SUPFAM" id="SSF56112">
    <property type="entry name" value="Protein kinase-like (PK-like)"/>
    <property type="match status" value="1"/>
</dbReference>
<dbReference type="GO" id="GO:0004674">
    <property type="term" value="F:protein serine/threonine kinase activity"/>
    <property type="evidence" value="ECO:0007669"/>
    <property type="project" value="UniProtKB-KW"/>
</dbReference>
<dbReference type="Gene3D" id="3.30.200.20">
    <property type="entry name" value="Phosphorylase Kinase, domain 1"/>
    <property type="match status" value="1"/>
</dbReference>
<dbReference type="Proteomes" id="UP000054537">
    <property type="component" value="Unassembled WGS sequence"/>
</dbReference>
<keyword evidence="4" id="KW-0547">Nucleotide-binding</keyword>
<dbReference type="PANTHER" id="PTHR43289:SF6">
    <property type="entry name" value="SERINE_THREONINE-PROTEIN KINASE NEKL-3"/>
    <property type="match status" value="1"/>
</dbReference>
<dbReference type="EC" id="2.7.11.1" evidence="1"/>
<dbReference type="RefSeq" id="WP_043521647.1">
    <property type="nucleotide sequence ID" value="NZ_BAABKU010000007.1"/>
</dbReference>
<evidence type="ECO:0000256" key="3">
    <source>
        <dbReference type="ARBA" id="ARBA00022679"/>
    </source>
</evidence>
<dbReference type="InterPro" id="IPR011009">
    <property type="entry name" value="Kinase-like_dom_sf"/>
</dbReference>
<sequence length="531" mass="55689">MAAVGEVVAGRYRLVRPLASGSMSRIWLAADETVSRAGTTYGPGGPGPREARPHLVVLKHCAVPRGLPPDQHQAIRRWALPEARAAAAVRHPHVIHTLDVMPSWDGPWLVMEYLPSRTLHQVISESGPLTPARAAAIGLAVLSGLDAAADMGVLHLDVKPGNVLIAADGRAVLTDFGPVVTPAGVKALADSGIVLGSPKYIAPERIHDRASDRRSDLWSLGATLYHAVEGHPPFQRASTTELLSALADPHPAPPRRAGPLTPVLTGLLRRDPADRLTAAEVERLLRGIVDAGRRRPRTARRRRIPVIAAAIAVAATLTAVAATAEGRTRSGSGAAPAVSAPAATPASRPPTAPAGTPTSRPPTAPAGTPTSRPPTAPAAAPGSRPSTASPPDGYTWWSDPGGYRVAVPSGWRRGEPAAGGLTFTGKRGRAALGITPLAEPPSDLFATLTAAEEAADLDSYKRVRIQILPEPSSAVWEYTFSDTDGTAMHALQRVTRAGGRAYVLEWRATRAAWTSELSRFTVVLASFGPRA</sequence>
<feature type="compositionally biased region" description="Low complexity" evidence="7">
    <location>
        <begin position="326"/>
        <end position="346"/>
    </location>
</feature>
<evidence type="ECO:0000256" key="4">
    <source>
        <dbReference type="ARBA" id="ARBA00022741"/>
    </source>
</evidence>
<feature type="region of interest" description="Disordered" evidence="7">
    <location>
        <begin position="326"/>
        <end position="395"/>
    </location>
</feature>
<evidence type="ECO:0000256" key="5">
    <source>
        <dbReference type="ARBA" id="ARBA00022777"/>
    </source>
</evidence>
<dbReference type="PANTHER" id="PTHR43289">
    <property type="entry name" value="MITOGEN-ACTIVATED PROTEIN KINASE KINASE KINASE 20-RELATED"/>
    <property type="match status" value="1"/>
</dbReference>
<evidence type="ECO:0000313" key="9">
    <source>
        <dbReference type="EMBL" id="KHD79202.1"/>
    </source>
</evidence>
<dbReference type="GO" id="GO:0005524">
    <property type="term" value="F:ATP binding"/>
    <property type="evidence" value="ECO:0007669"/>
    <property type="project" value="UniProtKB-KW"/>
</dbReference>
<dbReference type="PROSITE" id="PS50011">
    <property type="entry name" value="PROTEIN_KINASE_DOM"/>
    <property type="match status" value="1"/>
</dbReference>
<dbReference type="OrthoDB" id="9762169at2"/>
<keyword evidence="2" id="KW-0723">Serine/threonine-protein kinase</keyword>
<organism evidence="9 10">
    <name type="scientific">Actinoplanes utahensis</name>
    <dbReference type="NCBI Taxonomy" id="1869"/>
    <lineage>
        <taxon>Bacteria</taxon>
        <taxon>Bacillati</taxon>
        <taxon>Actinomycetota</taxon>
        <taxon>Actinomycetes</taxon>
        <taxon>Micromonosporales</taxon>
        <taxon>Micromonosporaceae</taxon>
        <taxon>Actinoplanes</taxon>
    </lineage>
</organism>
<evidence type="ECO:0000313" key="10">
    <source>
        <dbReference type="Proteomes" id="UP000054537"/>
    </source>
</evidence>
<evidence type="ECO:0000256" key="2">
    <source>
        <dbReference type="ARBA" id="ARBA00022527"/>
    </source>
</evidence>
<feature type="domain" description="Protein kinase" evidence="8">
    <location>
        <begin position="12"/>
        <end position="285"/>
    </location>
</feature>
<dbReference type="eggNOG" id="COG0515">
    <property type="taxonomic scope" value="Bacteria"/>
</dbReference>
<dbReference type="PROSITE" id="PS00108">
    <property type="entry name" value="PROTEIN_KINASE_ST"/>
    <property type="match status" value="1"/>
</dbReference>
<comment type="caution">
    <text evidence="9">The sequence shown here is derived from an EMBL/GenBank/DDBJ whole genome shotgun (WGS) entry which is preliminary data.</text>
</comment>
<dbReference type="InterPro" id="IPR008271">
    <property type="entry name" value="Ser/Thr_kinase_AS"/>
</dbReference>
<keyword evidence="10" id="KW-1185">Reference proteome</keyword>